<comment type="caution">
    <text evidence="1">The sequence shown here is derived from an EMBL/GenBank/DDBJ whole genome shotgun (WGS) entry which is preliminary data.</text>
</comment>
<proteinExistence type="predicted"/>
<reference evidence="1" key="1">
    <citation type="submission" date="2022-11" db="EMBL/GenBank/DDBJ databases">
        <authorList>
            <person name="Hyden B.L."/>
            <person name="Feng K."/>
            <person name="Yates T."/>
            <person name="Jawdy S."/>
            <person name="Smart L.B."/>
            <person name="Muchero W."/>
        </authorList>
    </citation>
    <scope>NUCLEOTIDE SEQUENCE</scope>
    <source>
        <tissue evidence="1">Shoot tip</tissue>
    </source>
</reference>
<dbReference type="Proteomes" id="UP001151752">
    <property type="component" value="Chromosome 16"/>
</dbReference>
<feature type="non-terminal residue" evidence="1">
    <location>
        <position position="70"/>
    </location>
</feature>
<name>A0A9Q0X050_9ROSI</name>
<sequence length="70" mass="7665">MYLPYDVVKNSRGAVAFRVEDGGGNVGLYAIHKDFSNGSLYVVFYDMGASSTYAALVYFSAYNAKEFGKT</sequence>
<gene>
    <name evidence="1" type="ORF">OIU74_000866</name>
</gene>
<dbReference type="AlphaFoldDB" id="A0A9Q0X050"/>
<keyword evidence="2" id="KW-1185">Reference proteome</keyword>
<accession>A0A9Q0X050</accession>
<evidence type="ECO:0000313" key="2">
    <source>
        <dbReference type="Proteomes" id="UP001151752"/>
    </source>
</evidence>
<reference evidence="1" key="2">
    <citation type="journal article" date="2023" name="Int. J. Mol. Sci.">
        <title>De Novo Assembly and Annotation of 11 Diverse Shrub Willow (Salix) Genomes Reveals Novel Gene Organization in Sex-Linked Regions.</title>
        <authorList>
            <person name="Hyden B."/>
            <person name="Feng K."/>
            <person name="Yates T.B."/>
            <person name="Jawdy S."/>
            <person name="Cereghino C."/>
            <person name="Smart L.B."/>
            <person name="Muchero W."/>
        </authorList>
    </citation>
    <scope>NUCLEOTIDE SEQUENCE</scope>
    <source>
        <tissue evidence="1">Shoot tip</tissue>
    </source>
</reference>
<dbReference type="EMBL" id="JAPFFM010000001">
    <property type="protein sequence ID" value="KAJ6776762.1"/>
    <property type="molecule type" value="Genomic_DNA"/>
</dbReference>
<evidence type="ECO:0000313" key="1">
    <source>
        <dbReference type="EMBL" id="KAJ6776762.1"/>
    </source>
</evidence>
<protein>
    <submittedName>
        <fullName evidence="1">Uncharacterized protein</fullName>
    </submittedName>
</protein>
<organism evidence="1 2">
    <name type="scientific">Salix koriyanagi</name>
    <dbReference type="NCBI Taxonomy" id="2511006"/>
    <lineage>
        <taxon>Eukaryota</taxon>
        <taxon>Viridiplantae</taxon>
        <taxon>Streptophyta</taxon>
        <taxon>Embryophyta</taxon>
        <taxon>Tracheophyta</taxon>
        <taxon>Spermatophyta</taxon>
        <taxon>Magnoliopsida</taxon>
        <taxon>eudicotyledons</taxon>
        <taxon>Gunneridae</taxon>
        <taxon>Pentapetalae</taxon>
        <taxon>rosids</taxon>
        <taxon>fabids</taxon>
        <taxon>Malpighiales</taxon>
        <taxon>Salicaceae</taxon>
        <taxon>Saliceae</taxon>
        <taxon>Salix</taxon>
    </lineage>
</organism>